<keyword evidence="1" id="KW-1133">Transmembrane helix</keyword>
<feature type="chain" id="PRO_5040380552" description="VWFA domain-containing protein" evidence="2">
    <location>
        <begin position="23"/>
        <end position="783"/>
    </location>
</feature>
<dbReference type="AlphaFoldDB" id="A0A9N9TH37"/>
<evidence type="ECO:0000313" key="4">
    <source>
        <dbReference type="Proteomes" id="UP001153712"/>
    </source>
</evidence>
<feature type="signal peptide" evidence="2">
    <location>
        <begin position="1"/>
        <end position="22"/>
    </location>
</feature>
<keyword evidence="1" id="KW-0472">Membrane</keyword>
<keyword evidence="1" id="KW-0812">Transmembrane</keyword>
<evidence type="ECO:0008006" key="5">
    <source>
        <dbReference type="Google" id="ProtNLM"/>
    </source>
</evidence>
<gene>
    <name evidence="3" type="ORF">PHYEVI_LOCUS1517</name>
</gene>
<keyword evidence="4" id="KW-1185">Reference proteome</keyword>
<accession>A0A9N9TH37</accession>
<dbReference type="OrthoDB" id="10256829at2759"/>
<organism evidence="3 4">
    <name type="scientific">Phyllotreta striolata</name>
    <name type="common">Striped flea beetle</name>
    <name type="synonym">Crioceris striolata</name>
    <dbReference type="NCBI Taxonomy" id="444603"/>
    <lineage>
        <taxon>Eukaryota</taxon>
        <taxon>Metazoa</taxon>
        <taxon>Ecdysozoa</taxon>
        <taxon>Arthropoda</taxon>
        <taxon>Hexapoda</taxon>
        <taxon>Insecta</taxon>
        <taxon>Pterygota</taxon>
        <taxon>Neoptera</taxon>
        <taxon>Endopterygota</taxon>
        <taxon>Coleoptera</taxon>
        <taxon>Polyphaga</taxon>
        <taxon>Cucujiformia</taxon>
        <taxon>Chrysomeloidea</taxon>
        <taxon>Chrysomelidae</taxon>
        <taxon>Galerucinae</taxon>
        <taxon>Alticini</taxon>
        <taxon>Phyllotreta</taxon>
    </lineage>
</organism>
<keyword evidence="2" id="KW-0732">Signal</keyword>
<evidence type="ECO:0000256" key="2">
    <source>
        <dbReference type="SAM" id="SignalP"/>
    </source>
</evidence>
<reference evidence="3" key="1">
    <citation type="submission" date="2022-01" db="EMBL/GenBank/DDBJ databases">
        <authorList>
            <person name="King R."/>
        </authorList>
    </citation>
    <scope>NUCLEOTIDE SEQUENCE</scope>
</reference>
<evidence type="ECO:0000256" key="1">
    <source>
        <dbReference type="SAM" id="Phobius"/>
    </source>
</evidence>
<sequence length="783" mass="87775">MDFRFYAFALASLLAIPAEINCQLNGVKPLLIPCYNVSAIPGITIANNRPPTNLNVFLELLRRLEDANPTVTIRDFSALILQRLQQSGIILSTLRPTDLSIAIPFSPYGYEAIKTTVFLHEYLTNSSQKLDYGDLDQADLCYFHYMISNTINSTLRGDESSTCVRSAQYQMRMRRDSELLNRTTRNASVGRRNREDGDTETVELSPRKFFMKSPSESYSDCPVQMGVMYTNHGTVTIGDVLRGLAAAFNQEQDDKGADNRYATTLAGNLAHSALMQADVPLHIGTSGGWNSSINPKYFFLQKNTYTDLTDQDIRGSVDGLLLAKRLDTIHKKYNDIKLSQIIDMYYSPSQRGVFDPSLRACNRNILYSEYITGERLTEEVGAVIGTLDRIGQYPVTVIESKYDELVDAAVNNFSSYLPQINDPTCPQTESSPIERTTTDLLIFLDHSLSYSSVQPIISHILDGIDVNKYNSRYTLYSGTNGVNITNHTNHLIDFHKAYNLTVHDKFSGQFDYSRVYEVMESTIKAKLNNNTYKGGESTIALLVTKSAPSENEKNFLNQRKEIIKQFLPDTTVLVLGYGSPADYSSVLLNPNKDFITLSESNNENDLKPIAQNVIDRIKTIPRAIVNPNCGYGFKGTTSTVSLTQYVDLHTFNYYRIAPNYFFKGDGGRSLKIQALSTGSITYCISRNQSRPDNQNTNCKTLQTNIDSVDISSYCTGSITECSPIYLSIYGNTTQYGCRDYFCRFPDSIKFTITLENVRCTSGSISITANFLLISSIIVYLLRL</sequence>
<feature type="transmembrane region" description="Helical" evidence="1">
    <location>
        <begin position="762"/>
        <end position="781"/>
    </location>
</feature>
<dbReference type="EMBL" id="OU900103">
    <property type="protein sequence ID" value="CAG9855057.1"/>
    <property type="molecule type" value="Genomic_DNA"/>
</dbReference>
<evidence type="ECO:0000313" key="3">
    <source>
        <dbReference type="EMBL" id="CAG9855057.1"/>
    </source>
</evidence>
<dbReference type="Proteomes" id="UP001153712">
    <property type="component" value="Chromosome 10"/>
</dbReference>
<protein>
    <recommendedName>
        <fullName evidence="5">VWFA domain-containing protein</fullName>
    </recommendedName>
</protein>
<name>A0A9N9TH37_PHYSR</name>
<proteinExistence type="predicted"/>